<evidence type="ECO:0000313" key="4">
    <source>
        <dbReference type="Proteomes" id="UP000070121"/>
    </source>
</evidence>
<evidence type="ECO:0000313" key="3">
    <source>
        <dbReference type="EMBL" id="KXH57243.1"/>
    </source>
</evidence>
<feature type="compositionally biased region" description="Basic residues" evidence="1">
    <location>
        <begin position="356"/>
        <end position="369"/>
    </location>
</feature>
<feature type="region of interest" description="Disordered" evidence="1">
    <location>
        <begin position="288"/>
        <end position="307"/>
    </location>
</feature>
<evidence type="ECO:0000259" key="2">
    <source>
        <dbReference type="Pfam" id="PF10056"/>
    </source>
</evidence>
<dbReference type="Proteomes" id="UP000070121">
    <property type="component" value="Unassembled WGS sequence"/>
</dbReference>
<dbReference type="OrthoDB" id="5288828at2759"/>
<organism evidence="3 4">
    <name type="scientific">Colletotrichum salicis</name>
    <dbReference type="NCBI Taxonomy" id="1209931"/>
    <lineage>
        <taxon>Eukaryota</taxon>
        <taxon>Fungi</taxon>
        <taxon>Dikarya</taxon>
        <taxon>Ascomycota</taxon>
        <taxon>Pezizomycotina</taxon>
        <taxon>Sordariomycetes</taxon>
        <taxon>Hypocreomycetidae</taxon>
        <taxon>Glomerellales</taxon>
        <taxon>Glomerellaceae</taxon>
        <taxon>Colletotrichum</taxon>
        <taxon>Colletotrichum acutatum species complex</taxon>
    </lineage>
</organism>
<name>A0A135UA44_9PEZI</name>
<dbReference type="InterPro" id="IPR018744">
    <property type="entry name" value="DUF2293"/>
</dbReference>
<feature type="region of interest" description="Disordered" evidence="1">
    <location>
        <begin position="335"/>
        <end position="414"/>
    </location>
</feature>
<gene>
    <name evidence="3" type="ORF">CSAL01_11764</name>
</gene>
<evidence type="ECO:0000256" key="1">
    <source>
        <dbReference type="SAM" id="MobiDB-lite"/>
    </source>
</evidence>
<feature type="compositionally biased region" description="Polar residues" evidence="1">
    <location>
        <begin position="830"/>
        <end position="839"/>
    </location>
</feature>
<feature type="domain" description="DUF2293" evidence="2">
    <location>
        <begin position="179"/>
        <end position="267"/>
    </location>
</feature>
<protein>
    <recommendedName>
        <fullName evidence="2">DUF2293 domain-containing protein</fullName>
    </recommendedName>
</protein>
<accession>A0A135UA44</accession>
<proteinExistence type="predicted"/>
<dbReference type="PANTHER" id="PTHR38113">
    <property type="match status" value="1"/>
</dbReference>
<comment type="caution">
    <text evidence="3">The sequence shown here is derived from an EMBL/GenBank/DDBJ whole genome shotgun (WGS) entry which is preliminary data.</text>
</comment>
<keyword evidence="4" id="KW-1185">Reference proteome</keyword>
<dbReference type="EMBL" id="JFFI01001620">
    <property type="protein sequence ID" value="KXH57243.1"/>
    <property type="molecule type" value="Genomic_DNA"/>
</dbReference>
<dbReference type="Pfam" id="PF10056">
    <property type="entry name" value="DUF2293"/>
    <property type="match status" value="1"/>
</dbReference>
<reference evidence="3 4" key="1">
    <citation type="submission" date="2014-02" db="EMBL/GenBank/DDBJ databases">
        <title>The genome sequence of Colletotrichum salicis CBS 607.94.</title>
        <authorList>
            <person name="Baroncelli R."/>
            <person name="Thon M.R."/>
        </authorList>
    </citation>
    <scope>NUCLEOTIDE SEQUENCE [LARGE SCALE GENOMIC DNA]</scope>
    <source>
        <strain evidence="3 4">CBS 607.94</strain>
    </source>
</reference>
<feature type="region of interest" description="Disordered" evidence="1">
    <location>
        <begin position="1"/>
        <end position="37"/>
    </location>
</feature>
<feature type="compositionally biased region" description="Acidic residues" evidence="1">
    <location>
        <begin position="289"/>
        <end position="304"/>
    </location>
</feature>
<sequence length="845" mass="95557">MGREKKPHPGPGTGAKDRHRKAGKVNKAIDRSAPLPPGLVAAKPVTVVNNSKHQSYFEFVENKDKKKPLLFQITTNKTPPPGMRHIPLGNPELTERCKDISRETGASVYIVTMAKNNATDLSQQIHRVGHHIREYIVDRALEELGLDSVNEPELIGQGDAQVEKIPEKQNEIDKQADAALRELFPRIPNTDRQQIIDHAFQKGTKFKGDLVVGLQQDLSLSRRVQLAVLAHIRHNHTRYDQLLRETTWHNARRVTEQLCLDFLVKWRGDDENGRNQLDEILREVVVLSDDSDDEDSGEEPDSDSSEVLITRSHNIGRVSEPAVAQNVANRDKRLSTAIPSHPGSPMLLATPGMSKRAYKKARRRAKHRERNFSRYEAAANAAWDNARQRQRGPDDRTNQAGSSVSHGAHQQGPPVEFIENRVPMEHINRAGSQMRLPPAPARNNAYEPRQHMESAYGRPKVNGAGDIPSLGPSNHAGARARESNQLQDFLHPSIEPRSPDGVRSPSRYSRGMVEFTDRRGDELYPRLNSPPRGPMVREERYVHQPPLYQSHPIHARPLRDGQDIVQPLEPLYRNVPQDSARPLVYQQPMRDRGPPRPQAYADGIIHREDNLRRRQGSVPGERANPIMIEDHNVHPGTVVLGPGESVRDRFGPNVEILAVHRTGRDRGPDAQRLNSMDEGFIRLRENNINHRNGLEEEGFLRLRERPVAEPRHSTYGVDGRSRLDDYRTAQQPQSYRPAEPSGQAIYIRRVERPHQADLAYPVHTYERVEAVRNDGLAQRGVPSPVYGGTAYEHSQHHSMQGTYGVPVHRHAMPAPGPEDPFRSDRYRPSQPRQWPRSNANVIVLE</sequence>
<dbReference type="AlphaFoldDB" id="A0A135UA44"/>
<feature type="region of interest" description="Disordered" evidence="1">
    <location>
        <begin position="806"/>
        <end position="839"/>
    </location>
</feature>
<dbReference type="PANTHER" id="PTHR38113:SF1">
    <property type="entry name" value="DUF2293 DOMAIN-CONTAINING PROTEIN"/>
    <property type="match status" value="1"/>
</dbReference>